<dbReference type="AlphaFoldDB" id="A0A7I8KZC1"/>
<name>A0A7I8KZC1_SPIIN</name>
<sequence>MWRCWQRGLRRRTPHWWQRRHKWDAPEGVAVHLPRQEALTLAQESLLGLPGEAVPSIVKRGQLQARRGLSSEKVVRVGEVLQVRKQADALGNFAGQEVVSYIQLLQADHPAEARRQRPDQLVVADVQHRQAREKPDLRREARPKAVVYDNDLVESLGHVAEARREATLEVVVGEDDHRHRRVAEVVGEIEGEAVVVDENGIEILVEELTRHLSLELVESDVEELERREAEDHPGELAGETVVAQIELEEELQILKLVRDRAAEAVRVDVEQREVLQQAELLRKIPGDVPVVEIYAGDHGDVPVIERRGAEHAGVLADAGSDPVAGQIERIGEDSLLPGLESNVGGAEARVWEEQGGIDSNLLSAVAKLVAVVEELPLPDEAGLGIGESMAGEAAIAALSSSSSPLRRGEHKDQVADHKEAGQRPGRMPSTLPHLITPSATGRSCGYLTARGTLEAIQKTGRNPESERERERERERMGMETGPLSDN</sequence>
<protein>
    <submittedName>
        <fullName evidence="2">Uncharacterized protein</fullName>
    </submittedName>
</protein>
<gene>
    <name evidence="2" type="ORF">SI8410_09013729</name>
</gene>
<evidence type="ECO:0000256" key="1">
    <source>
        <dbReference type="SAM" id="MobiDB-lite"/>
    </source>
</evidence>
<feature type="compositionally biased region" description="Basic and acidic residues" evidence="1">
    <location>
        <begin position="461"/>
        <end position="477"/>
    </location>
</feature>
<proteinExistence type="predicted"/>
<dbReference type="EMBL" id="LR746272">
    <property type="protein sequence ID" value="CAA7403051.1"/>
    <property type="molecule type" value="Genomic_DNA"/>
</dbReference>
<reference evidence="2" key="1">
    <citation type="submission" date="2020-02" db="EMBL/GenBank/DDBJ databases">
        <authorList>
            <person name="Scholz U."/>
            <person name="Mascher M."/>
            <person name="Fiebig A."/>
        </authorList>
    </citation>
    <scope>NUCLEOTIDE SEQUENCE</scope>
</reference>
<dbReference type="OrthoDB" id="10288364at2759"/>
<dbReference type="Proteomes" id="UP000663760">
    <property type="component" value="Chromosome 9"/>
</dbReference>
<evidence type="ECO:0000313" key="2">
    <source>
        <dbReference type="EMBL" id="CAA7403051.1"/>
    </source>
</evidence>
<feature type="compositionally biased region" description="Basic and acidic residues" evidence="1">
    <location>
        <begin position="406"/>
        <end position="421"/>
    </location>
</feature>
<keyword evidence="3" id="KW-1185">Reference proteome</keyword>
<accession>A0A7I8KZC1</accession>
<organism evidence="2 3">
    <name type="scientific">Spirodela intermedia</name>
    <name type="common">Intermediate duckweed</name>
    <dbReference type="NCBI Taxonomy" id="51605"/>
    <lineage>
        <taxon>Eukaryota</taxon>
        <taxon>Viridiplantae</taxon>
        <taxon>Streptophyta</taxon>
        <taxon>Embryophyta</taxon>
        <taxon>Tracheophyta</taxon>
        <taxon>Spermatophyta</taxon>
        <taxon>Magnoliopsida</taxon>
        <taxon>Liliopsida</taxon>
        <taxon>Araceae</taxon>
        <taxon>Lemnoideae</taxon>
        <taxon>Spirodela</taxon>
    </lineage>
</organism>
<evidence type="ECO:0000313" key="3">
    <source>
        <dbReference type="Proteomes" id="UP000663760"/>
    </source>
</evidence>
<feature type="region of interest" description="Disordered" evidence="1">
    <location>
        <begin position="397"/>
        <end position="486"/>
    </location>
</feature>